<keyword evidence="9" id="KW-0472">Membrane</keyword>
<dbReference type="PANTHER" id="PTHR11214:SF351">
    <property type="entry name" value="BETA-1,3-GALACTOSYLTRANSFERASE PVG3"/>
    <property type="match status" value="1"/>
</dbReference>
<dbReference type="GeneID" id="26909155"/>
<keyword evidence="11" id="KW-1185">Reference proteome</keyword>
<dbReference type="GO" id="GO:0016758">
    <property type="term" value="F:hexosyltransferase activity"/>
    <property type="evidence" value="ECO:0007669"/>
    <property type="project" value="InterPro"/>
</dbReference>
<evidence type="ECO:0000256" key="4">
    <source>
        <dbReference type="ARBA" id="ARBA00022679"/>
    </source>
</evidence>
<name>A0A0M9FRZ0_LEPPY</name>
<dbReference type="InterPro" id="IPR002659">
    <property type="entry name" value="Glyco_trans_31"/>
</dbReference>
<evidence type="ECO:0000256" key="7">
    <source>
        <dbReference type="ARBA" id="ARBA00022989"/>
    </source>
</evidence>
<dbReference type="RefSeq" id="XP_015653299.1">
    <property type="nucleotide sequence ID" value="XM_015808014.1"/>
</dbReference>
<dbReference type="EMBL" id="LGTL01000027">
    <property type="protein sequence ID" value="KPA74861.1"/>
    <property type="molecule type" value="Genomic_DNA"/>
</dbReference>
<dbReference type="EMBL" id="LGTL01000027">
    <property type="protein sequence ID" value="KPA74860.1"/>
    <property type="molecule type" value="Genomic_DNA"/>
</dbReference>
<evidence type="ECO:0000256" key="8">
    <source>
        <dbReference type="ARBA" id="ARBA00023034"/>
    </source>
</evidence>
<dbReference type="PANTHER" id="PTHR11214">
    <property type="entry name" value="BETA-1,3-N-ACETYLGLUCOSAMINYLTRANSFERASE"/>
    <property type="match status" value="1"/>
</dbReference>
<keyword evidence="8" id="KW-0333">Golgi apparatus</keyword>
<keyword evidence="6" id="KW-0735">Signal-anchor</keyword>
<dbReference type="OMA" id="RVFKNAQ"/>
<proteinExistence type="inferred from homology"/>
<evidence type="ECO:0000256" key="5">
    <source>
        <dbReference type="ARBA" id="ARBA00022692"/>
    </source>
</evidence>
<dbReference type="OrthoDB" id="252344at2759"/>
<dbReference type="Proteomes" id="UP000037923">
    <property type="component" value="Unassembled WGS sequence"/>
</dbReference>
<keyword evidence="5" id="KW-0812">Transmembrane</keyword>
<sequence>MLTVGPRRMVVGLLTRVASSRRRSSPVKDDVPRGPMRLPISILVQHDGVAQRLKHAFDHPHWPPPNCSTDSAFCSAARDGAPAAAGAATDGDVGGRGPRLSRDMVPSWTLQTVDADCADCVDHYAYDLAVRDVQLRGRRGVFALSRSPRGMLGPMLLAMSSVTDDVDVATELPQWGWLRHVYPNFPAALRSQPPRRRPYLAVMGVPSTDQPARLALRDAQRATWMSYHEVARNENAFEGALLPLYLFAAAEPETEATAARQDMVTTSALCSLCNNVSTLLPLQAEFVLASKLLLAQDQEGGDLAYRGPGVAARRVRLRERWMREAVTASPCSGVVVVREEGGTTEEQPGNTYNSSFSGLSYLSAALSLPVTPAFVAPAQLVCCASAALWRETLEYRNVIWLDMMTDRRPTTNKTLGSSARWGFPVEIGMSQKLVLWLTYAYHAFPSVPYIIKGDDDAYIKVPQYLSDLRFFSSGGRVRLYAQPTGTNASSSLFSPAVVDPVVEVVEDAAMTPNQTECVYWGSVRNFYAYEFAAGMNFKVHRTVARALLEQYYATTEVNWLQLAMEDYHPNWTGPYEGKLFHHEDIMLGVAIGRTFGRVRALCPNHKVWFVKESFSKFHDMHRGKVHDVTWATVVAHRCTPADFHFLHYFFQHEYSAASCAAANLPECDAVARAGAAEWIDAQKAQMVAAEAGSANTTSCVEGWETLPLTAWTRHVNLTRLPPFVVSPYDGVAVYASEYELWEHNATRVFHGLVAHVFPYTDIPV</sequence>
<evidence type="ECO:0000313" key="11">
    <source>
        <dbReference type="Proteomes" id="UP000037923"/>
    </source>
</evidence>
<keyword evidence="3 10" id="KW-0328">Glycosyltransferase</keyword>
<evidence type="ECO:0000256" key="1">
    <source>
        <dbReference type="ARBA" id="ARBA00004323"/>
    </source>
</evidence>
<comment type="subcellular location">
    <subcellularLocation>
        <location evidence="1">Golgi apparatus membrane</location>
        <topology evidence="1">Single-pass type II membrane protein</topology>
    </subcellularLocation>
</comment>
<evidence type="ECO:0000256" key="2">
    <source>
        <dbReference type="ARBA" id="ARBA00008661"/>
    </source>
</evidence>
<evidence type="ECO:0000256" key="3">
    <source>
        <dbReference type="ARBA" id="ARBA00022676"/>
    </source>
</evidence>
<comment type="similarity">
    <text evidence="2">Belongs to the glycosyltransferase 31 family.</text>
</comment>
<evidence type="ECO:0000313" key="10">
    <source>
        <dbReference type="EMBL" id="KPA74860.1"/>
    </source>
</evidence>
<dbReference type="RefSeq" id="XP_015653300.1">
    <property type="nucleotide sequence ID" value="XM_015808015.1"/>
</dbReference>
<dbReference type="VEuPathDB" id="TriTrypDB:LpyrH10_27_0270"/>
<evidence type="ECO:0000256" key="9">
    <source>
        <dbReference type="ARBA" id="ARBA00023136"/>
    </source>
</evidence>
<protein>
    <submittedName>
        <fullName evidence="10">Phosphoglycan beta 13 galactosyltransferase (SCGR6)</fullName>
    </submittedName>
</protein>
<dbReference type="GO" id="GO:0000139">
    <property type="term" value="C:Golgi membrane"/>
    <property type="evidence" value="ECO:0007669"/>
    <property type="project" value="UniProtKB-SubCell"/>
</dbReference>
<gene>
    <name evidence="10" type="ORF">ABB37_08872</name>
</gene>
<dbReference type="AlphaFoldDB" id="A0A0M9FRZ0"/>
<organism evidence="10 11">
    <name type="scientific">Leptomonas pyrrhocoris</name>
    <name type="common">Firebug parasite</name>
    <dbReference type="NCBI Taxonomy" id="157538"/>
    <lineage>
        <taxon>Eukaryota</taxon>
        <taxon>Discoba</taxon>
        <taxon>Euglenozoa</taxon>
        <taxon>Kinetoplastea</taxon>
        <taxon>Metakinetoplastina</taxon>
        <taxon>Trypanosomatida</taxon>
        <taxon>Trypanosomatidae</taxon>
        <taxon>Leishmaniinae</taxon>
        <taxon>Leptomonas</taxon>
    </lineage>
</organism>
<accession>A0A0M9FRZ0</accession>
<keyword evidence="4 10" id="KW-0808">Transferase</keyword>
<comment type="caution">
    <text evidence="10">The sequence shown here is derived from an EMBL/GenBank/DDBJ whole genome shotgun (WGS) entry which is preliminary data.</text>
</comment>
<evidence type="ECO:0000256" key="6">
    <source>
        <dbReference type="ARBA" id="ARBA00022968"/>
    </source>
</evidence>
<keyword evidence="7" id="KW-1133">Transmembrane helix</keyword>
<reference evidence="10 11" key="1">
    <citation type="submission" date="2015-07" db="EMBL/GenBank/DDBJ databases">
        <title>High-quality genome of monoxenous trypanosomatid Leptomonas pyrrhocoris.</title>
        <authorList>
            <person name="Flegontov P."/>
            <person name="Butenko A."/>
            <person name="Firsov S."/>
            <person name="Vlcek C."/>
            <person name="Logacheva M.D."/>
            <person name="Field M."/>
            <person name="Filatov D."/>
            <person name="Flegontova O."/>
            <person name="Gerasimov E."/>
            <person name="Jackson A.P."/>
            <person name="Kelly S."/>
            <person name="Opperdoes F."/>
            <person name="O'Reilly A."/>
            <person name="Votypka J."/>
            <person name="Yurchenko V."/>
            <person name="Lukes J."/>
        </authorList>
    </citation>
    <scope>NUCLEOTIDE SEQUENCE [LARGE SCALE GENOMIC DNA]</scope>
    <source>
        <strain evidence="10">H10</strain>
    </source>
</reference>